<feature type="transmembrane region" description="Helical" evidence="2">
    <location>
        <begin position="31"/>
        <end position="61"/>
    </location>
</feature>
<feature type="transmembrane region" description="Helical" evidence="2">
    <location>
        <begin position="245"/>
        <end position="269"/>
    </location>
</feature>
<dbReference type="GO" id="GO:0005886">
    <property type="term" value="C:plasma membrane"/>
    <property type="evidence" value="ECO:0007669"/>
    <property type="project" value="TreeGrafter"/>
</dbReference>
<dbReference type="KEGG" id="tmk:QGN29_01350"/>
<dbReference type="Gene3D" id="1.20.1250.20">
    <property type="entry name" value="MFS general substrate transporter like domains"/>
    <property type="match status" value="2"/>
</dbReference>
<dbReference type="RefSeq" id="WP_310798855.1">
    <property type="nucleotide sequence ID" value="NZ_CP123872.1"/>
</dbReference>
<keyword evidence="2" id="KW-1133">Transmembrane helix</keyword>
<keyword evidence="2" id="KW-0472">Membrane</keyword>
<evidence type="ECO:0000313" key="4">
    <source>
        <dbReference type="Proteomes" id="UP001268683"/>
    </source>
</evidence>
<dbReference type="GO" id="GO:0015293">
    <property type="term" value="F:symporter activity"/>
    <property type="evidence" value="ECO:0007669"/>
    <property type="project" value="InterPro"/>
</dbReference>
<gene>
    <name evidence="3" type="ORF">QGN29_01350</name>
</gene>
<feature type="transmembrane region" description="Helical" evidence="2">
    <location>
        <begin position="429"/>
        <end position="452"/>
    </location>
</feature>
<feature type="transmembrane region" description="Helical" evidence="2">
    <location>
        <begin position="398"/>
        <end position="417"/>
    </location>
</feature>
<name>A0AA52H9K4_9PROT</name>
<feature type="transmembrane region" description="Helical" evidence="2">
    <location>
        <begin position="151"/>
        <end position="174"/>
    </location>
</feature>
<dbReference type="Pfam" id="PF13347">
    <property type="entry name" value="MFS_2"/>
    <property type="match status" value="1"/>
</dbReference>
<sequence length="475" mass="52056">MADKGKPSVFTKISYGIGAVAFGVKNNGFDYFLLIFYSQVLGVDAPLVGLALLIALIFDAISDPIVGYLSDNTKSRWGRRHPWMFAAALPAAVAYYFLWSPPESMTGNDLFPYLVTLSVAIRLLITFYEIPSSALAAELTKDYDERTSLMSYRMSFGWISGTVMAIFVLTVLLASTEAYPVGILNKEAYSTYGLVAACVIGGAILLTTFGTAHLIPDLPKGKVKESKGLSIIFNDFKKALANKSFAALLVASIVSSVIIGMAFSLNLYMNTFFWGFNTDQIGALNLSFIIAAMISFFMAPYMSRKFGKKKAVFIYGVLTLLITPVMIGLRVMGVLPENGDPSLFPILFIVAILDVTMFIGVQTLMYSMVAELVEHNEVKNNDRTEGIYFSAISFSRKASHGLGVMAASIVIAVANFPKGAKAEDIDKQAILDLGISYAVAVVLLWLAVFYFLKFFKIDRESHLENLSKLAEREKS</sequence>
<feature type="transmembrane region" description="Helical" evidence="2">
    <location>
        <begin position="343"/>
        <end position="361"/>
    </location>
</feature>
<dbReference type="GO" id="GO:0008643">
    <property type="term" value="P:carbohydrate transport"/>
    <property type="evidence" value="ECO:0007669"/>
    <property type="project" value="InterPro"/>
</dbReference>
<evidence type="ECO:0000256" key="2">
    <source>
        <dbReference type="SAM" id="Phobius"/>
    </source>
</evidence>
<dbReference type="Proteomes" id="UP001268683">
    <property type="component" value="Chromosome"/>
</dbReference>
<proteinExistence type="inferred from homology"/>
<reference evidence="3" key="1">
    <citation type="submission" date="2023-04" db="EMBL/GenBank/DDBJ databases">
        <title>Complete genome sequence of Temperatibacter marinus.</title>
        <authorList>
            <person name="Rong J.-C."/>
            <person name="Yi M.-L."/>
            <person name="Zhao Q."/>
        </authorList>
    </citation>
    <scope>NUCLEOTIDE SEQUENCE</scope>
    <source>
        <strain evidence="3">NBRC 110045</strain>
    </source>
</reference>
<dbReference type="SUPFAM" id="SSF103473">
    <property type="entry name" value="MFS general substrate transporter"/>
    <property type="match status" value="1"/>
</dbReference>
<keyword evidence="4" id="KW-1185">Reference proteome</keyword>
<feature type="transmembrane region" description="Helical" evidence="2">
    <location>
        <begin position="82"/>
        <end position="98"/>
    </location>
</feature>
<dbReference type="EMBL" id="CP123872">
    <property type="protein sequence ID" value="WND03009.1"/>
    <property type="molecule type" value="Genomic_DNA"/>
</dbReference>
<dbReference type="InterPro" id="IPR036259">
    <property type="entry name" value="MFS_trans_sf"/>
</dbReference>
<feature type="transmembrane region" description="Helical" evidence="2">
    <location>
        <begin position="311"/>
        <end position="331"/>
    </location>
</feature>
<protein>
    <submittedName>
        <fullName evidence="3">MFS transporter</fullName>
    </submittedName>
</protein>
<dbReference type="PANTHER" id="PTHR11328:SF24">
    <property type="entry name" value="MAJOR FACILITATOR SUPERFAMILY (MFS) PROFILE DOMAIN-CONTAINING PROTEIN"/>
    <property type="match status" value="1"/>
</dbReference>
<keyword evidence="2" id="KW-0812">Transmembrane</keyword>
<comment type="similarity">
    <text evidence="1">Belongs to the sodium:galactoside symporter (TC 2.A.2) family.</text>
</comment>
<organism evidence="3 4">
    <name type="scientific">Temperatibacter marinus</name>
    <dbReference type="NCBI Taxonomy" id="1456591"/>
    <lineage>
        <taxon>Bacteria</taxon>
        <taxon>Pseudomonadati</taxon>
        <taxon>Pseudomonadota</taxon>
        <taxon>Alphaproteobacteria</taxon>
        <taxon>Kordiimonadales</taxon>
        <taxon>Temperatibacteraceae</taxon>
        <taxon>Temperatibacter</taxon>
    </lineage>
</organism>
<accession>A0AA52H9K4</accession>
<evidence type="ECO:0000256" key="1">
    <source>
        <dbReference type="ARBA" id="ARBA00009617"/>
    </source>
</evidence>
<feature type="transmembrane region" description="Helical" evidence="2">
    <location>
        <begin position="110"/>
        <end position="130"/>
    </location>
</feature>
<dbReference type="PANTHER" id="PTHR11328">
    <property type="entry name" value="MAJOR FACILITATOR SUPERFAMILY DOMAIN-CONTAINING PROTEIN"/>
    <property type="match status" value="1"/>
</dbReference>
<evidence type="ECO:0000313" key="3">
    <source>
        <dbReference type="EMBL" id="WND03009.1"/>
    </source>
</evidence>
<feature type="transmembrane region" description="Helical" evidence="2">
    <location>
        <begin position="281"/>
        <end position="299"/>
    </location>
</feature>
<dbReference type="InterPro" id="IPR039672">
    <property type="entry name" value="MFS_2"/>
</dbReference>
<dbReference type="AlphaFoldDB" id="A0AA52H9K4"/>
<feature type="transmembrane region" description="Helical" evidence="2">
    <location>
        <begin position="194"/>
        <end position="215"/>
    </location>
</feature>